<feature type="domain" description="PAS" evidence="2">
    <location>
        <begin position="20"/>
        <end position="47"/>
    </location>
</feature>
<evidence type="ECO:0000256" key="1">
    <source>
        <dbReference type="SAM" id="MobiDB-lite"/>
    </source>
</evidence>
<evidence type="ECO:0000259" key="2">
    <source>
        <dbReference type="PROSITE" id="PS50112"/>
    </source>
</evidence>
<dbReference type="RefSeq" id="WP_311860031.1">
    <property type="nucleotide sequence ID" value="NZ_JAUZVV010000001.1"/>
</dbReference>
<gene>
    <name evidence="3" type="ORF">Q9S71_00820</name>
</gene>
<keyword evidence="4" id="KW-1185">Reference proteome</keyword>
<accession>A0ABU3G6C2</accession>
<dbReference type="EMBL" id="JAUZVV010000001">
    <property type="protein sequence ID" value="MDT3315358.1"/>
    <property type="molecule type" value="Genomic_DNA"/>
</dbReference>
<dbReference type="SUPFAM" id="SSF55785">
    <property type="entry name" value="PYP-like sensor domain (PAS domain)"/>
    <property type="match status" value="1"/>
</dbReference>
<feature type="region of interest" description="Disordered" evidence="1">
    <location>
        <begin position="53"/>
        <end position="74"/>
    </location>
</feature>
<sequence>MRTRADALEAWEEQVALFAIVKLDPDGIVRGWNAGAETLKGYTADEIRRSCVTSAARSAPRMSRSRCSAPSPTT</sequence>
<organism evidence="3 4">
    <name type="scientific">Microbacterium gawkjiense</name>
    <dbReference type="NCBI Taxonomy" id="3067309"/>
    <lineage>
        <taxon>Bacteria</taxon>
        <taxon>Bacillati</taxon>
        <taxon>Actinomycetota</taxon>
        <taxon>Actinomycetes</taxon>
        <taxon>Micrococcales</taxon>
        <taxon>Microbacteriaceae</taxon>
        <taxon>Microbacterium</taxon>
    </lineage>
</organism>
<dbReference type="Gene3D" id="3.30.450.20">
    <property type="entry name" value="PAS domain"/>
    <property type="match status" value="1"/>
</dbReference>
<dbReference type="Proteomes" id="UP001251849">
    <property type="component" value="Unassembled WGS sequence"/>
</dbReference>
<evidence type="ECO:0000313" key="4">
    <source>
        <dbReference type="Proteomes" id="UP001251849"/>
    </source>
</evidence>
<comment type="caution">
    <text evidence="3">The sequence shown here is derived from an EMBL/GenBank/DDBJ whole genome shotgun (WGS) entry which is preliminary data.</text>
</comment>
<dbReference type="InterPro" id="IPR000014">
    <property type="entry name" value="PAS"/>
</dbReference>
<feature type="compositionally biased region" description="Low complexity" evidence="1">
    <location>
        <begin position="54"/>
        <end position="74"/>
    </location>
</feature>
<name>A0ABU3G6C2_9MICO</name>
<evidence type="ECO:0000313" key="3">
    <source>
        <dbReference type="EMBL" id="MDT3315358.1"/>
    </source>
</evidence>
<proteinExistence type="predicted"/>
<dbReference type="InterPro" id="IPR035965">
    <property type="entry name" value="PAS-like_dom_sf"/>
</dbReference>
<reference evidence="3 4" key="1">
    <citation type="submission" date="2023-08" db="EMBL/GenBank/DDBJ databases">
        <title>Microbacterium aquilitoris sp. nov. and Microbacterium gwkjibeachense sp. nov., isolated from beach.</title>
        <authorList>
            <person name="Lee S.D."/>
            <person name="Yang H."/>
            <person name="Kim I."/>
        </authorList>
    </citation>
    <scope>NUCLEOTIDE SEQUENCE [LARGE SCALE GENOMIC DNA]</scope>
    <source>
        <strain evidence="3 4">KSW4-11</strain>
    </source>
</reference>
<dbReference type="PROSITE" id="PS50112">
    <property type="entry name" value="PAS"/>
    <property type="match status" value="1"/>
</dbReference>
<protein>
    <recommendedName>
        <fullName evidence="2">PAS domain-containing protein</fullName>
    </recommendedName>
</protein>